<evidence type="ECO:0000259" key="3">
    <source>
        <dbReference type="PROSITE" id="PS50048"/>
    </source>
</evidence>
<feature type="region of interest" description="Disordered" evidence="2">
    <location>
        <begin position="55"/>
        <end position="84"/>
    </location>
</feature>
<dbReference type="InterPro" id="IPR001138">
    <property type="entry name" value="Zn2Cys6_DnaBD"/>
</dbReference>
<keyword evidence="5" id="KW-1185">Reference proteome</keyword>
<dbReference type="OrthoDB" id="2991872at2759"/>
<accession>A0A8K0TCJ2</accession>
<evidence type="ECO:0000256" key="1">
    <source>
        <dbReference type="ARBA" id="ARBA00023242"/>
    </source>
</evidence>
<evidence type="ECO:0000313" key="4">
    <source>
        <dbReference type="EMBL" id="KAH7354482.1"/>
    </source>
</evidence>
<comment type="caution">
    <text evidence="4">The sequence shown here is derived from an EMBL/GenBank/DDBJ whole genome shotgun (WGS) entry which is preliminary data.</text>
</comment>
<dbReference type="SMART" id="SM00066">
    <property type="entry name" value="GAL4"/>
    <property type="match status" value="1"/>
</dbReference>
<dbReference type="PROSITE" id="PS00463">
    <property type="entry name" value="ZN2_CY6_FUNGAL_1"/>
    <property type="match status" value="1"/>
</dbReference>
<dbReference type="Gene3D" id="4.10.240.10">
    <property type="entry name" value="Zn(2)-C6 fungal-type DNA-binding domain"/>
    <property type="match status" value="1"/>
</dbReference>
<organism evidence="4 5">
    <name type="scientific">Plectosphaerella cucumerina</name>
    <dbReference type="NCBI Taxonomy" id="40658"/>
    <lineage>
        <taxon>Eukaryota</taxon>
        <taxon>Fungi</taxon>
        <taxon>Dikarya</taxon>
        <taxon>Ascomycota</taxon>
        <taxon>Pezizomycotina</taxon>
        <taxon>Sordariomycetes</taxon>
        <taxon>Hypocreomycetidae</taxon>
        <taxon>Glomerellales</taxon>
        <taxon>Plectosphaerellaceae</taxon>
        <taxon>Plectosphaerella</taxon>
    </lineage>
</organism>
<sequence length="533" mass="58315">MVNHGRSGGCATCRRRRVKCDEAKPECRRCEKLGVPCEGYDRPPTRLRFRNENQKLAARAARPPKHERSASISSISTPSPRPSLEPDTTVEFFLAHYATAGRCLGALELLVPALASTPSHPSKAPLPLVVSAVGRGMLSVWRHGPAALRHPHSEALGAALAAVRVAVQDPLERSRPTTLLAVVVLQFYENIVSTYNRRRPSRTHFDGAISLSSAVHADATSDTDSHLRNAVRTLIPRYLLHFEVRTSLRTGRPLPDAASVWVEDQKAASVPPSPVAALDVIGASISRLQVAFVRLCTRPRSSPSFATRLAAWQLAVEAAESQLAAWAATLPTHWHPVWLVGPDDFDPSIPTYAGACDAYAACQVASAWNSWRLYGVALAKMKFALLGAQDVHRQDIQDLVDNICHSLPFYLGNRTRVSSMADFTDLDIHLPYHPSLEPEGLPEHVGPGVPSARHRRHVLAQGPWHAMGVMVWLLRLVAEEDSPLLLRPGQLDWIRTQFGRTLTMLWLGGDDLPCYHALGVLGSTREALGDSGS</sequence>
<dbReference type="CDD" id="cd00067">
    <property type="entry name" value="GAL4"/>
    <property type="match status" value="1"/>
</dbReference>
<dbReference type="Proteomes" id="UP000813385">
    <property type="component" value="Unassembled WGS sequence"/>
</dbReference>
<protein>
    <recommendedName>
        <fullName evidence="3">Zn(2)-C6 fungal-type domain-containing protein</fullName>
    </recommendedName>
</protein>
<gene>
    <name evidence="4" type="ORF">B0T11DRAFT_357925</name>
</gene>
<keyword evidence="1" id="KW-0539">Nucleus</keyword>
<dbReference type="SUPFAM" id="SSF57701">
    <property type="entry name" value="Zn2/Cys6 DNA-binding domain"/>
    <property type="match status" value="1"/>
</dbReference>
<dbReference type="InterPro" id="IPR036864">
    <property type="entry name" value="Zn2-C6_fun-type_DNA-bd_sf"/>
</dbReference>
<name>A0A8K0TCJ2_9PEZI</name>
<dbReference type="GO" id="GO:0000981">
    <property type="term" value="F:DNA-binding transcription factor activity, RNA polymerase II-specific"/>
    <property type="evidence" value="ECO:0007669"/>
    <property type="project" value="InterPro"/>
</dbReference>
<dbReference type="Pfam" id="PF00172">
    <property type="entry name" value="Zn_clus"/>
    <property type="match status" value="1"/>
</dbReference>
<dbReference type="EMBL" id="JAGPXD010000005">
    <property type="protein sequence ID" value="KAH7354482.1"/>
    <property type="molecule type" value="Genomic_DNA"/>
</dbReference>
<dbReference type="AlphaFoldDB" id="A0A8K0TCJ2"/>
<feature type="domain" description="Zn(2)-C6 fungal-type" evidence="3">
    <location>
        <begin position="9"/>
        <end position="37"/>
    </location>
</feature>
<evidence type="ECO:0000256" key="2">
    <source>
        <dbReference type="SAM" id="MobiDB-lite"/>
    </source>
</evidence>
<reference evidence="4" key="1">
    <citation type="journal article" date="2021" name="Nat. Commun.">
        <title>Genetic determinants of endophytism in the Arabidopsis root mycobiome.</title>
        <authorList>
            <person name="Mesny F."/>
            <person name="Miyauchi S."/>
            <person name="Thiergart T."/>
            <person name="Pickel B."/>
            <person name="Atanasova L."/>
            <person name="Karlsson M."/>
            <person name="Huettel B."/>
            <person name="Barry K.W."/>
            <person name="Haridas S."/>
            <person name="Chen C."/>
            <person name="Bauer D."/>
            <person name="Andreopoulos W."/>
            <person name="Pangilinan J."/>
            <person name="LaButti K."/>
            <person name="Riley R."/>
            <person name="Lipzen A."/>
            <person name="Clum A."/>
            <person name="Drula E."/>
            <person name="Henrissat B."/>
            <person name="Kohler A."/>
            <person name="Grigoriev I.V."/>
            <person name="Martin F.M."/>
            <person name="Hacquard S."/>
        </authorList>
    </citation>
    <scope>NUCLEOTIDE SEQUENCE</scope>
    <source>
        <strain evidence="4">MPI-CAGE-AT-0016</strain>
    </source>
</reference>
<evidence type="ECO:0000313" key="5">
    <source>
        <dbReference type="Proteomes" id="UP000813385"/>
    </source>
</evidence>
<dbReference type="PROSITE" id="PS50048">
    <property type="entry name" value="ZN2_CY6_FUNGAL_2"/>
    <property type="match status" value="1"/>
</dbReference>
<dbReference type="InterPro" id="IPR053175">
    <property type="entry name" value="DHMBA_Reg_Transcription_Factor"/>
</dbReference>
<proteinExistence type="predicted"/>
<dbReference type="PANTHER" id="PTHR38791">
    <property type="entry name" value="ZN(II)2CYS6 TRANSCRIPTION FACTOR (EUROFUNG)-RELATED-RELATED"/>
    <property type="match status" value="1"/>
</dbReference>
<dbReference type="GO" id="GO:0008270">
    <property type="term" value="F:zinc ion binding"/>
    <property type="evidence" value="ECO:0007669"/>
    <property type="project" value="InterPro"/>
</dbReference>